<dbReference type="NCBIfam" id="TIGR01297">
    <property type="entry name" value="CDF"/>
    <property type="match status" value="1"/>
</dbReference>
<dbReference type="GO" id="GO:0010043">
    <property type="term" value="P:response to zinc ion"/>
    <property type="evidence" value="ECO:0007669"/>
    <property type="project" value="TreeGrafter"/>
</dbReference>
<dbReference type="STRING" id="121224.E0VCM4"/>
<dbReference type="GO" id="GO:0032440">
    <property type="term" value="F:2-alkenal reductase [NAD(P)H] activity"/>
    <property type="evidence" value="ECO:0007669"/>
    <property type="project" value="UniProtKB-EC"/>
</dbReference>
<dbReference type="CTD" id="8237976"/>
<comment type="similarity">
    <text evidence="2">Belongs to the cation diffusion facilitator (CDF) transporter (TC 2.A.4) family. SLC30A subfamily.</text>
</comment>
<feature type="domain" description="Cation efflux protein cytoplasmic" evidence="11">
    <location>
        <begin position="316"/>
        <end position="391"/>
    </location>
</feature>
<feature type="transmembrane region" description="Helical" evidence="9">
    <location>
        <begin position="202"/>
        <end position="223"/>
    </location>
</feature>
<dbReference type="InterPro" id="IPR027469">
    <property type="entry name" value="Cation_efflux_TMD_sf"/>
</dbReference>
<dbReference type="GO" id="GO:0005385">
    <property type="term" value="F:zinc ion transmembrane transporter activity"/>
    <property type="evidence" value="ECO:0007669"/>
    <property type="project" value="TreeGrafter"/>
</dbReference>
<keyword evidence="12" id="KW-0560">Oxidoreductase</keyword>
<dbReference type="EnsemblMetazoa" id="PHUM090400-RA">
    <property type="protein sequence ID" value="PHUM090400-PA"/>
    <property type="gene ID" value="PHUM090400"/>
</dbReference>
<evidence type="ECO:0000313" key="14">
    <source>
        <dbReference type="Proteomes" id="UP000009046"/>
    </source>
</evidence>
<keyword evidence="3" id="KW-0813">Transport</keyword>
<dbReference type="InterPro" id="IPR027470">
    <property type="entry name" value="Cation_efflux_CTD"/>
</dbReference>
<dbReference type="EC" id="1.3.1.74" evidence="12"/>
<evidence type="ECO:0000313" key="12">
    <source>
        <dbReference type="EMBL" id="EEB11130.1"/>
    </source>
</evidence>
<dbReference type="OMA" id="NGLHTWS"/>
<feature type="transmembrane region" description="Helical" evidence="9">
    <location>
        <begin position="163"/>
        <end position="190"/>
    </location>
</feature>
<dbReference type="Proteomes" id="UP000009046">
    <property type="component" value="Unassembled WGS sequence"/>
</dbReference>
<organism>
    <name type="scientific">Pediculus humanus subsp. corporis</name>
    <name type="common">Body louse</name>
    <dbReference type="NCBI Taxonomy" id="121224"/>
    <lineage>
        <taxon>Eukaryota</taxon>
        <taxon>Metazoa</taxon>
        <taxon>Ecdysozoa</taxon>
        <taxon>Arthropoda</taxon>
        <taxon>Hexapoda</taxon>
        <taxon>Insecta</taxon>
        <taxon>Pterygota</taxon>
        <taxon>Neoptera</taxon>
        <taxon>Paraneoptera</taxon>
        <taxon>Psocodea</taxon>
        <taxon>Troctomorpha</taxon>
        <taxon>Phthiraptera</taxon>
        <taxon>Anoplura</taxon>
        <taxon>Pediculidae</taxon>
        <taxon>Pediculus</taxon>
    </lineage>
</organism>
<dbReference type="Pfam" id="PF16916">
    <property type="entry name" value="ZT_dimer"/>
    <property type="match status" value="1"/>
</dbReference>
<gene>
    <name evidence="13" type="primary">8237976</name>
    <name evidence="12" type="ORF">Phum_PHUM090400</name>
</gene>
<proteinExistence type="inferred from homology"/>
<dbReference type="RefSeq" id="XP_002423868.1">
    <property type="nucleotide sequence ID" value="XM_002423823.1"/>
</dbReference>
<feature type="domain" description="Cation efflux protein transmembrane" evidence="10">
    <location>
        <begin position="101"/>
        <end position="312"/>
    </location>
</feature>
<dbReference type="OrthoDB" id="9944568at2759"/>
<reference evidence="12" key="2">
    <citation type="submission" date="2007-04" db="EMBL/GenBank/DDBJ databases">
        <title>The genome of the human body louse.</title>
        <authorList>
            <consortium name="The Human Body Louse Genome Consortium"/>
            <person name="Kirkness E."/>
            <person name="Walenz B."/>
            <person name="Hass B."/>
            <person name="Bruggner R."/>
            <person name="Strausberg R."/>
        </authorList>
    </citation>
    <scope>NUCLEOTIDE SEQUENCE</scope>
    <source>
        <strain evidence="12">USDA</strain>
    </source>
</reference>
<feature type="transmembrane region" description="Helical" evidence="9">
    <location>
        <begin position="254"/>
        <end position="277"/>
    </location>
</feature>
<feature type="transmembrane region" description="Helical" evidence="9">
    <location>
        <begin position="134"/>
        <end position="151"/>
    </location>
</feature>
<evidence type="ECO:0000256" key="6">
    <source>
        <dbReference type="ARBA" id="ARBA00022989"/>
    </source>
</evidence>
<accession>E0VCM4</accession>
<dbReference type="InterPro" id="IPR002524">
    <property type="entry name" value="Cation_efflux"/>
</dbReference>
<dbReference type="GeneID" id="8237976"/>
<keyword evidence="5" id="KW-0862">Zinc</keyword>
<dbReference type="eggNOG" id="KOG1482">
    <property type="taxonomic scope" value="Eukaryota"/>
</dbReference>
<protein>
    <submittedName>
        <fullName evidence="12 13">Zinc transporter, putative</fullName>
        <ecNumber evidence="12">1.3.1.74</ecNumber>
    </submittedName>
</protein>
<evidence type="ECO:0000256" key="2">
    <source>
        <dbReference type="ARBA" id="ARBA00008873"/>
    </source>
</evidence>
<keyword evidence="7" id="KW-0406">Ion transport</keyword>
<keyword evidence="5" id="KW-0864">Zinc transport</keyword>
<dbReference type="SUPFAM" id="SSF161111">
    <property type="entry name" value="Cation efflux protein transmembrane domain-like"/>
    <property type="match status" value="1"/>
</dbReference>
<evidence type="ECO:0000256" key="7">
    <source>
        <dbReference type="ARBA" id="ARBA00023065"/>
    </source>
</evidence>
<evidence type="ECO:0000256" key="4">
    <source>
        <dbReference type="ARBA" id="ARBA00022692"/>
    </source>
</evidence>
<dbReference type="KEGG" id="phu:Phum_PHUM090400"/>
<feature type="transmembrane region" description="Helical" evidence="9">
    <location>
        <begin position="283"/>
        <end position="304"/>
    </location>
</feature>
<dbReference type="EMBL" id="AAZO01001078">
    <property type="status" value="NOT_ANNOTATED_CDS"/>
    <property type="molecule type" value="Genomic_DNA"/>
</dbReference>
<dbReference type="AlphaFoldDB" id="E0VCM4"/>
<dbReference type="Pfam" id="PF01545">
    <property type="entry name" value="Cation_efflux"/>
    <property type="match status" value="1"/>
</dbReference>
<evidence type="ECO:0000256" key="9">
    <source>
        <dbReference type="SAM" id="Phobius"/>
    </source>
</evidence>
<dbReference type="PANTHER" id="PTHR11562">
    <property type="entry name" value="CATION EFFLUX PROTEIN/ ZINC TRANSPORTER"/>
    <property type="match status" value="1"/>
</dbReference>
<evidence type="ECO:0000256" key="3">
    <source>
        <dbReference type="ARBA" id="ARBA00022448"/>
    </source>
</evidence>
<sequence length="407" mass="45237">MSTRFYDIPNGDDTVRLLSNPLNNENLQVDEFEFSEEARLNNSASCSGCCSSLPQETSNISINCLENDLSVQTSHSNHNGDCHNGHHFMPTHLHNQSSSRLLLALCLCIIFMAAEMIGGYIAGSVAVVSDGAHLLTDVIGFLISLIAIATSKKKSTKNFNLGFYRIEILATLSSILLIWIMTAVLIYIATIRLVGGDYSIEINTMIIISSLGVVINILMFSVLHDCCHTNHIHSHPMSVKEKSKSNQNINVQAAIIHVIGDLVQSVGVFISSIIIKFYPEAKFMDPVCTFLFSIIVICSTLKLLKNSVYILMDGFPNNIEYNNILMSLQSLNGVRHVHSLCVWSLTVGKNVLIVHLAVDDTADRDLILFQAQRIVSTKFGIKNHTIQIEKYHSKCMQPRQEFGHLWS</sequence>
<evidence type="ECO:0000313" key="13">
    <source>
        <dbReference type="EnsemblMetazoa" id="PHUM090400-PA"/>
    </source>
</evidence>
<dbReference type="EMBL" id="DS235059">
    <property type="protein sequence ID" value="EEB11130.1"/>
    <property type="molecule type" value="Genomic_DNA"/>
</dbReference>
<reference evidence="12" key="1">
    <citation type="submission" date="2007-04" db="EMBL/GenBank/DDBJ databases">
        <title>Annotation of Pediculus humanus corporis strain USDA.</title>
        <authorList>
            <person name="Kirkness E."/>
            <person name="Hannick L."/>
            <person name="Hass B."/>
            <person name="Bruggner R."/>
            <person name="Lawson D."/>
            <person name="Bidwell S."/>
            <person name="Joardar V."/>
            <person name="Caler E."/>
            <person name="Walenz B."/>
            <person name="Inman J."/>
            <person name="Schobel S."/>
            <person name="Galinsky K."/>
            <person name="Amedeo P."/>
            <person name="Strausberg R."/>
        </authorList>
    </citation>
    <scope>NUCLEOTIDE SEQUENCE</scope>
    <source>
        <strain evidence="12">USDA</strain>
    </source>
</reference>
<comment type="subcellular location">
    <subcellularLocation>
        <location evidence="1">Membrane</location>
        <topology evidence="1">Multi-pass membrane protein</topology>
    </subcellularLocation>
</comment>
<dbReference type="HOGENOM" id="CLU_013430_0_1_1"/>
<dbReference type="InterPro" id="IPR050681">
    <property type="entry name" value="CDF/SLC30A"/>
</dbReference>
<evidence type="ECO:0000259" key="10">
    <source>
        <dbReference type="Pfam" id="PF01545"/>
    </source>
</evidence>
<dbReference type="InParanoid" id="E0VCM4"/>
<evidence type="ECO:0000256" key="8">
    <source>
        <dbReference type="ARBA" id="ARBA00023136"/>
    </source>
</evidence>
<dbReference type="VEuPathDB" id="VectorBase:PHUM090400"/>
<dbReference type="InterPro" id="IPR058533">
    <property type="entry name" value="Cation_efflux_TM"/>
</dbReference>
<feature type="transmembrane region" description="Helical" evidence="9">
    <location>
        <begin position="101"/>
        <end position="122"/>
    </location>
</feature>
<dbReference type="Gene3D" id="1.20.1510.10">
    <property type="entry name" value="Cation efflux protein transmembrane domain"/>
    <property type="match status" value="1"/>
</dbReference>
<dbReference type="GO" id="GO:0005886">
    <property type="term" value="C:plasma membrane"/>
    <property type="evidence" value="ECO:0007669"/>
    <property type="project" value="TreeGrafter"/>
</dbReference>
<evidence type="ECO:0000259" key="11">
    <source>
        <dbReference type="Pfam" id="PF16916"/>
    </source>
</evidence>
<reference evidence="13" key="3">
    <citation type="submission" date="2021-02" db="UniProtKB">
        <authorList>
            <consortium name="EnsemblMetazoa"/>
        </authorList>
    </citation>
    <scope>IDENTIFICATION</scope>
    <source>
        <strain evidence="13">USDA</strain>
    </source>
</reference>
<name>E0VCM4_PEDHC</name>
<dbReference type="PANTHER" id="PTHR11562:SF84">
    <property type="entry name" value="LD05335P"/>
    <property type="match status" value="1"/>
</dbReference>
<evidence type="ECO:0000256" key="5">
    <source>
        <dbReference type="ARBA" id="ARBA00022906"/>
    </source>
</evidence>
<evidence type="ECO:0000256" key="1">
    <source>
        <dbReference type="ARBA" id="ARBA00004141"/>
    </source>
</evidence>
<keyword evidence="14" id="KW-1185">Reference proteome</keyword>
<keyword evidence="8 9" id="KW-0472">Membrane</keyword>
<keyword evidence="4 9" id="KW-0812">Transmembrane</keyword>
<keyword evidence="6 9" id="KW-1133">Transmembrane helix</keyword>